<evidence type="ECO:0000313" key="3">
    <source>
        <dbReference type="Proteomes" id="UP000663629"/>
    </source>
</evidence>
<dbReference type="Pfam" id="PF06996">
    <property type="entry name" value="T6SS_TssG"/>
    <property type="match status" value="1"/>
</dbReference>
<keyword evidence="3" id="KW-1185">Reference proteome</keyword>
<sequence length="350" mass="37440">MADATRPARPDLTRGASDNPPLPPGIEAFELMRRLESPAHRFGDAGGAGQEPARLGQEIRLGPAAREVARFSPAENGTPAHIALEITGLFGPEGPMPLHLSRRIMERMSERWFAGGSLPEPGADRAFLEFCNLLQHRMMALYYRAFADAQPAVAADHGREGRLSGMVAALAGLGLPGTAEAMDDPALALRHATGLASQIRGPERLAAMLSDLLAAPVRVVEFAPHWQDIPKALASRLGRAHVGLGRGAMPGPRVYQPQARAEIVVGPLTLSQYRALIGHEAPARAALRRLLRFVMGEEIGFDLRLVLAAPEVPAATLGSGVALGRTGWLADRTARNRDDLVLPLDERQAA</sequence>
<dbReference type="PANTHER" id="PTHR35564:SF4">
    <property type="entry name" value="CYTOPLASMIC PROTEIN"/>
    <property type="match status" value="1"/>
</dbReference>
<dbReference type="NCBIfam" id="TIGR03347">
    <property type="entry name" value="VI_chp_1"/>
    <property type="match status" value="1"/>
</dbReference>
<name>A0ABX7JJM5_9RHOB</name>
<dbReference type="Proteomes" id="UP000663629">
    <property type="component" value="Plasmid p1"/>
</dbReference>
<dbReference type="PANTHER" id="PTHR35564">
    <property type="match status" value="1"/>
</dbReference>
<dbReference type="InterPro" id="IPR010732">
    <property type="entry name" value="T6SS_TssG-like"/>
</dbReference>
<dbReference type="RefSeq" id="WP_205295415.1">
    <property type="nucleotide sequence ID" value="NZ_CP070369.1"/>
</dbReference>
<reference evidence="2 3" key="1">
    <citation type="submission" date="2021-02" db="EMBL/GenBank/DDBJ databases">
        <title>Paracoccus methylovroum sp.nov., a new methanol and methylamine utilizing methylotrophic denitrifer.</title>
        <authorList>
            <person name="Timsy T."/>
            <person name="Behrendt U."/>
            <person name="Ulrich A."/>
            <person name="Spanner T."/>
            <person name="Foesel B.U."/>
            <person name="Horn M.A."/>
            <person name="Kolb S."/>
        </authorList>
    </citation>
    <scope>NUCLEOTIDE SEQUENCE [LARGE SCALE GENOMIC DNA]</scope>
    <source>
        <strain evidence="2 3">H4-D09</strain>
        <plasmid evidence="2 3">p1</plasmid>
    </source>
</reference>
<organism evidence="2 3">
    <name type="scientific">Paracoccus methylovorus</name>
    <dbReference type="NCBI Taxonomy" id="2812658"/>
    <lineage>
        <taxon>Bacteria</taxon>
        <taxon>Pseudomonadati</taxon>
        <taxon>Pseudomonadota</taxon>
        <taxon>Alphaproteobacteria</taxon>
        <taxon>Rhodobacterales</taxon>
        <taxon>Paracoccaceae</taxon>
        <taxon>Paracoccus</taxon>
    </lineage>
</organism>
<keyword evidence="2" id="KW-0614">Plasmid</keyword>
<protein>
    <submittedName>
        <fullName evidence="2">Type VI secretion system baseplate subunit TssG</fullName>
    </submittedName>
</protein>
<feature type="compositionally biased region" description="Basic and acidic residues" evidence="1">
    <location>
        <begin position="1"/>
        <end position="12"/>
    </location>
</feature>
<accession>A0ABX7JJM5</accession>
<feature type="region of interest" description="Disordered" evidence="1">
    <location>
        <begin position="1"/>
        <end position="24"/>
    </location>
</feature>
<gene>
    <name evidence="2" type="primary">tssG</name>
    <name evidence="2" type="ORF">JWJ88_11115</name>
</gene>
<proteinExistence type="predicted"/>
<evidence type="ECO:0000313" key="2">
    <source>
        <dbReference type="EMBL" id="QRZ14437.1"/>
    </source>
</evidence>
<dbReference type="EMBL" id="CP070369">
    <property type="protein sequence ID" value="QRZ14437.1"/>
    <property type="molecule type" value="Genomic_DNA"/>
</dbReference>
<geneLocation type="plasmid" evidence="2 3">
    <name>p1</name>
</geneLocation>
<evidence type="ECO:0000256" key="1">
    <source>
        <dbReference type="SAM" id="MobiDB-lite"/>
    </source>
</evidence>